<keyword evidence="2" id="KW-1185">Reference proteome</keyword>
<dbReference type="Proteomes" id="UP000031737">
    <property type="component" value="Unassembled WGS sequence"/>
</dbReference>
<dbReference type="AlphaFoldDB" id="A0A061J0E1"/>
<name>A0A061J0E1_TRYRA</name>
<dbReference type="OrthoDB" id="241010at2759"/>
<protein>
    <recommendedName>
        <fullName evidence="3">FCP1 homology domain-containing protein</fullName>
    </recommendedName>
</protein>
<reference evidence="1 2" key="1">
    <citation type="submission" date="2013-07" db="EMBL/GenBank/DDBJ databases">
        <authorList>
            <person name="Stoco P.H."/>
            <person name="Wagner G."/>
            <person name="Gerber A."/>
            <person name="Zaha A."/>
            <person name="Thompson C."/>
            <person name="Bartholomeu D.C."/>
            <person name="Luckemeyer D.D."/>
            <person name="Bahia D."/>
            <person name="Loreto E."/>
            <person name="Prestes E.B."/>
            <person name="Lima F.M."/>
            <person name="Rodrigues-Luiz G."/>
            <person name="Vallejo G.A."/>
            <person name="Filho J.F."/>
            <person name="Monteiro K.M."/>
            <person name="Tyler K.M."/>
            <person name="de Almeida L.G."/>
            <person name="Ortiz M.F."/>
            <person name="Siervo M.A."/>
            <person name="de Moraes M.H."/>
            <person name="Cunha O.L."/>
            <person name="Mendonca-Neto R."/>
            <person name="Silva R."/>
            <person name="Teixeira S.M."/>
            <person name="Murta S.M."/>
            <person name="Sincero T.C."/>
            <person name="Mendes T.A."/>
            <person name="Urmenyi T.P."/>
            <person name="Silva V.G."/>
            <person name="da Rocha W.D."/>
            <person name="Andersson B."/>
            <person name="Romanha A.J."/>
            <person name="Steindel M."/>
            <person name="de Vasconcelos A.T."/>
            <person name="Grisard E.C."/>
        </authorList>
    </citation>
    <scope>NUCLEOTIDE SEQUENCE [LARGE SCALE GENOMIC DNA]</scope>
    <source>
        <strain evidence="1 2">SC58</strain>
    </source>
</reference>
<organism evidence="1 2">
    <name type="scientific">Trypanosoma rangeli SC58</name>
    <dbReference type="NCBI Taxonomy" id="429131"/>
    <lineage>
        <taxon>Eukaryota</taxon>
        <taxon>Discoba</taxon>
        <taxon>Euglenozoa</taxon>
        <taxon>Kinetoplastea</taxon>
        <taxon>Metakinetoplastina</taxon>
        <taxon>Trypanosomatida</taxon>
        <taxon>Trypanosomatidae</taxon>
        <taxon>Trypanosoma</taxon>
        <taxon>Herpetosoma</taxon>
    </lineage>
</organism>
<proteinExistence type="predicted"/>
<comment type="caution">
    <text evidence="1">The sequence shown here is derived from an EMBL/GenBank/DDBJ whole genome shotgun (WGS) entry which is preliminary data.</text>
</comment>
<sequence length="163" mass="17964">MSVPLAFTFGSTHCCGPEGRKKPLSVTTFPATSLLVDDSCASFLADEFFSGRGALVVPFFSGHRPWGPEDELDDVLACGERCTSHNSHFYGQDEYAALVGDGEEENSASLCALIAEFVAFWHNNSEDAADVTINLLKDSRAARYQRRWCGYHAPFDKRLEGIF</sequence>
<evidence type="ECO:0008006" key="3">
    <source>
        <dbReference type="Google" id="ProtNLM"/>
    </source>
</evidence>
<gene>
    <name evidence="1" type="ORF">TRSC58_05570</name>
</gene>
<dbReference type="EMBL" id="AUPL01005570">
    <property type="protein sequence ID" value="ESL06752.1"/>
    <property type="molecule type" value="Genomic_DNA"/>
</dbReference>
<accession>A0A061J0E1</accession>
<evidence type="ECO:0000313" key="2">
    <source>
        <dbReference type="Proteomes" id="UP000031737"/>
    </source>
</evidence>
<evidence type="ECO:0000313" key="1">
    <source>
        <dbReference type="EMBL" id="ESL06752.1"/>
    </source>
</evidence>
<dbReference type="VEuPathDB" id="TriTrypDB:TRSC58_05570"/>